<dbReference type="InterPro" id="IPR003699">
    <property type="entry name" value="QueA"/>
</dbReference>
<keyword evidence="6" id="KW-0328">Glycosyltransferase</keyword>
<comment type="subunit">
    <text evidence="5">Monomer.</text>
</comment>
<dbReference type="InterPro" id="IPR042119">
    <property type="entry name" value="QueA_dom2"/>
</dbReference>
<dbReference type="HAMAP" id="MF_00113">
    <property type="entry name" value="QueA"/>
    <property type="match status" value="1"/>
</dbReference>
<dbReference type="GO" id="GO:0051075">
    <property type="term" value="F:S-adenosylmethionine:tRNA ribosyltransferase-isomerase activity"/>
    <property type="evidence" value="ECO:0007669"/>
    <property type="project" value="UniProtKB-EC"/>
</dbReference>
<organism evidence="6 7">
    <name type="scientific">Spirulina subsalsa FACHB-351</name>
    <dbReference type="NCBI Taxonomy" id="234711"/>
    <lineage>
        <taxon>Bacteria</taxon>
        <taxon>Bacillati</taxon>
        <taxon>Cyanobacteriota</taxon>
        <taxon>Cyanophyceae</taxon>
        <taxon>Spirulinales</taxon>
        <taxon>Spirulinaceae</taxon>
        <taxon>Spirulina</taxon>
    </lineage>
</organism>
<dbReference type="PANTHER" id="PTHR30307:SF0">
    <property type="entry name" value="S-ADENOSYLMETHIONINE:TRNA RIBOSYLTRANSFERASE-ISOMERASE"/>
    <property type="match status" value="1"/>
</dbReference>
<comment type="function">
    <text evidence="5">Transfers and isomerizes the ribose moiety from AdoMet to the 7-aminomethyl group of 7-deazaguanine (preQ1-tRNA) to give epoxyqueuosine (oQ-tRNA).</text>
</comment>
<evidence type="ECO:0000256" key="3">
    <source>
        <dbReference type="ARBA" id="ARBA00022691"/>
    </source>
</evidence>
<dbReference type="NCBIfam" id="NF001140">
    <property type="entry name" value="PRK00147.1"/>
    <property type="match status" value="1"/>
</dbReference>
<name>A0ABT3LAX6_9CYAN</name>
<keyword evidence="2 5" id="KW-0808">Transferase</keyword>
<keyword evidence="7" id="KW-1185">Reference proteome</keyword>
<dbReference type="Pfam" id="PF02547">
    <property type="entry name" value="Queuosine_synth"/>
    <property type="match status" value="1"/>
</dbReference>
<protein>
    <recommendedName>
        <fullName evidence="5">S-adenosylmethionine:tRNA ribosyltransferase-isomerase</fullName>
        <ecNumber evidence="5">2.4.99.17</ecNumber>
    </recommendedName>
    <alternativeName>
        <fullName evidence="5">Queuosine biosynthesis protein QueA</fullName>
    </alternativeName>
</protein>
<dbReference type="NCBIfam" id="TIGR00113">
    <property type="entry name" value="queA"/>
    <property type="match status" value="1"/>
</dbReference>
<dbReference type="EMBL" id="JAIHOM010000159">
    <property type="protein sequence ID" value="MCW6038663.1"/>
    <property type="molecule type" value="Genomic_DNA"/>
</dbReference>
<reference evidence="6 7" key="1">
    <citation type="submission" date="2021-08" db="EMBL/GenBank/DDBJ databases">
        <title>Draft genome sequence of Spirulina subsalsa with high tolerance to salinity and hype-accumulation of phycocyanin.</title>
        <authorList>
            <person name="Pei H."/>
            <person name="Jiang L."/>
        </authorList>
    </citation>
    <scope>NUCLEOTIDE SEQUENCE [LARGE SCALE GENOMIC DNA]</scope>
    <source>
        <strain evidence="6 7">FACHB-351</strain>
    </source>
</reference>
<comment type="subcellular location">
    <subcellularLocation>
        <location evidence="5">Cytoplasm</location>
    </subcellularLocation>
</comment>
<comment type="catalytic activity">
    <reaction evidence="5">
        <text>7-aminomethyl-7-carbaguanosine(34) in tRNA + S-adenosyl-L-methionine = epoxyqueuosine(34) in tRNA + adenine + L-methionine + 2 H(+)</text>
        <dbReference type="Rhea" id="RHEA:32155"/>
        <dbReference type="Rhea" id="RHEA-COMP:10342"/>
        <dbReference type="Rhea" id="RHEA-COMP:18582"/>
        <dbReference type="ChEBI" id="CHEBI:15378"/>
        <dbReference type="ChEBI" id="CHEBI:16708"/>
        <dbReference type="ChEBI" id="CHEBI:57844"/>
        <dbReference type="ChEBI" id="CHEBI:59789"/>
        <dbReference type="ChEBI" id="CHEBI:82833"/>
        <dbReference type="ChEBI" id="CHEBI:194443"/>
        <dbReference type="EC" id="2.4.99.17"/>
    </reaction>
</comment>
<sequence>MTIDQYLSSYQYELPQELIAQNPAVPRDSSRLLVVDSPKTHVHTVFKDIVEWLKPGDLLVLNNTRVIPARLYGRKSTGAPVEILLLHEVRENCWLCLVKPGKRFKIGSEICFKFSPDDGRTDSPSIWARVIERDDATGGRLLEFQVPDGSSLIDLVARVGHVPLPPYITATEADADQYQTVYARELGSAAAPTAGLHFTKELLEKIADQGVSMTNITLHIGVGTFRPVEVEEINQHKMHSEWLEINAETVQKIQETRAAGGRVIAVGTTVVRALEGAATAQGVSGAVPAKRCLVEPFRDRTDLFIYPGYEWKVVDGMITNFHLPGSSLLILVSSLLGRERLLKLYEEAIAEQYRFYSFGDAMYITPEAAIGITGATETVAEAEADEEE</sequence>
<dbReference type="Gene3D" id="2.40.10.240">
    <property type="entry name" value="QueA-like"/>
    <property type="match status" value="1"/>
</dbReference>
<evidence type="ECO:0000313" key="7">
    <source>
        <dbReference type="Proteomes" id="UP001526426"/>
    </source>
</evidence>
<dbReference type="SUPFAM" id="SSF111337">
    <property type="entry name" value="QueA-like"/>
    <property type="match status" value="1"/>
</dbReference>
<evidence type="ECO:0000313" key="6">
    <source>
        <dbReference type="EMBL" id="MCW6038663.1"/>
    </source>
</evidence>
<dbReference type="InterPro" id="IPR036100">
    <property type="entry name" value="QueA_sf"/>
</dbReference>
<proteinExistence type="inferred from homology"/>
<dbReference type="PANTHER" id="PTHR30307">
    <property type="entry name" value="S-ADENOSYLMETHIONINE:TRNA RIBOSYLTRANSFERASE-ISOMERASE"/>
    <property type="match status" value="1"/>
</dbReference>
<accession>A0ABT3LAX6</accession>
<evidence type="ECO:0000256" key="5">
    <source>
        <dbReference type="HAMAP-Rule" id="MF_00113"/>
    </source>
</evidence>
<comment type="caution">
    <text evidence="6">The sequence shown here is derived from an EMBL/GenBank/DDBJ whole genome shotgun (WGS) entry which is preliminary data.</text>
</comment>
<dbReference type="Proteomes" id="UP001526426">
    <property type="component" value="Unassembled WGS sequence"/>
</dbReference>
<comment type="pathway">
    <text evidence="5">tRNA modification; tRNA-queuosine biosynthesis.</text>
</comment>
<keyword evidence="3 5" id="KW-0949">S-adenosyl-L-methionine</keyword>
<comment type="similarity">
    <text evidence="5">Belongs to the QueA family.</text>
</comment>
<keyword evidence="1 5" id="KW-0963">Cytoplasm</keyword>
<evidence type="ECO:0000256" key="2">
    <source>
        <dbReference type="ARBA" id="ARBA00022679"/>
    </source>
</evidence>
<dbReference type="EC" id="2.4.99.17" evidence="5"/>
<evidence type="ECO:0000256" key="1">
    <source>
        <dbReference type="ARBA" id="ARBA00022490"/>
    </source>
</evidence>
<gene>
    <name evidence="5 6" type="primary">queA</name>
    <name evidence="6" type="ORF">K4A83_20645</name>
</gene>
<dbReference type="Gene3D" id="3.40.1780.10">
    <property type="entry name" value="QueA-like"/>
    <property type="match status" value="1"/>
</dbReference>
<keyword evidence="4 5" id="KW-0671">Queuosine biosynthesis</keyword>
<dbReference type="RefSeq" id="WP_265266582.1">
    <property type="nucleotide sequence ID" value="NZ_JAIHOM010000159.1"/>
</dbReference>
<evidence type="ECO:0000256" key="4">
    <source>
        <dbReference type="ARBA" id="ARBA00022785"/>
    </source>
</evidence>
<dbReference type="InterPro" id="IPR042118">
    <property type="entry name" value="QueA_dom1"/>
</dbReference>